<evidence type="ECO:0000256" key="1">
    <source>
        <dbReference type="SAM" id="Phobius"/>
    </source>
</evidence>
<organism evidence="2 3">
    <name type="scientific">Methanooceanicella nereidis</name>
    <dbReference type="NCBI Taxonomy" id="2052831"/>
    <lineage>
        <taxon>Archaea</taxon>
        <taxon>Methanobacteriati</taxon>
        <taxon>Methanobacteriota</taxon>
        <taxon>Stenosarchaea group</taxon>
        <taxon>Methanomicrobia</taxon>
        <taxon>Methanocellales</taxon>
        <taxon>Methanocellaceae</taxon>
        <taxon>Methanooceanicella</taxon>
    </lineage>
</organism>
<keyword evidence="1" id="KW-1133">Transmembrane helix</keyword>
<comment type="caution">
    <text evidence="2">The sequence shown here is derived from an EMBL/GenBank/DDBJ whole genome shotgun (WGS) entry which is preliminary data.</text>
</comment>
<dbReference type="AlphaFoldDB" id="A0AAP2W835"/>
<proteinExistence type="predicted"/>
<feature type="transmembrane region" description="Helical" evidence="1">
    <location>
        <begin position="113"/>
        <end position="143"/>
    </location>
</feature>
<keyword evidence="1" id="KW-0472">Membrane</keyword>
<evidence type="ECO:0000313" key="2">
    <source>
        <dbReference type="EMBL" id="MCD1295859.1"/>
    </source>
</evidence>
<keyword evidence="1" id="KW-0812">Transmembrane</keyword>
<sequence>MEQNEGFIDAMVNSIKYGVSDLGAFLIGGLFTILSAFIIGIPFLLGYITRCGKELIKGNGKMPAWDDWGGLFKDGLVVILLAIVYALVIGLLYVLVCPLFIAGDIFNSNIMLAAGVIFLLPIMLIGGLLGLLFYLSWLVYAATGDLGKALNPLNGIKLFMTEPLGYIGVLVGTFLIGIFLSVLGAIVITAPWTGFLGTVSGAYLYVWFYKKAILKGANIA</sequence>
<feature type="transmembrane region" description="Helical" evidence="1">
    <location>
        <begin position="76"/>
        <end position="101"/>
    </location>
</feature>
<name>A0AAP2W835_9EURY</name>
<protein>
    <recommendedName>
        <fullName evidence="4">DUF4013 domain-containing protein</fullName>
    </recommendedName>
</protein>
<dbReference type="Proteomes" id="UP001320159">
    <property type="component" value="Unassembled WGS sequence"/>
</dbReference>
<accession>A0AAP2W835</accession>
<feature type="transmembrane region" description="Helical" evidence="1">
    <location>
        <begin position="22"/>
        <end position="48"/>
    </location>
</feature>
<feature type="transmembrane region" description="Helical" evidence="1">
    <location>
        <begin position="164"/>
        <end position="186"/>
    </location>
</feature>
<reference evidence="2 3" key="1">
    <citation type="submission" date="2017-11" db="EMBL/GenBank/DDBJ databases">
        <title>Isolation and Characterization of Family Methanocellaceae Species from Potential Methane Hydrate Area Offshore Southwestern Taiwan.</title>
        <authorList>
            <person name="Zhang W.-L."/>
            <person name="Chen W.-C."/>
            <person name="Lai M.-C."/>
            <person name="Chen S.-C."/>
        </authorList>
    </citation>
    <scope>NUCLEOTIDE SEQUENCE [LARGE SCALE GENOMIC DNA]</scope>
    <source>
        <strain evidence="2 3">CWC-04</strain>
    </source>
</reference>
<dbReference type="EMBL" id="PGCK01000011">
    <property type="protein sequence ID" value="MCD1295859.1"/>
    <property type="molecule type" value="Genomic_DNA"/>
</dbReference>
<dbReference type="InterPro" id="IPR025098">
    <property type="entry name" value="DUF4013"/>
</dbReference>
<evidence type="ECO:0000313" key="3">
    <source>
        <dbReference type="Proteomes" id="UP001320159"/>
    </source>
</evidence>
<gene>
    <name evidence="2" type="ORF">CUJ83_12720</name>
</gene>
<keyword evidence="3" id="KW-1185">Reference proteome</keyword>
<evidence type="ECO:0008006" key="4">
    <source>
        <dbReference type="Google" id="ProtNLM"/>
    </source>
</evidence>
<feature type="transmembrane region" description="Helical" evidence="1">
    <location>
        <begin position="192"/>
        <end position="209"/>
    </location>
</feature>
<dbReference type="RefSeq" id="WP_230742716.1">
    <property type="nucleotide sequence ID" value="NZ_PGCK01000011.1"/>
</dbReference>
<dbReference type="Pfam" id="PF13197">
    <property type="entry name" value="DUF4013"/>
    <property type="match status" value="1"/>
</dbReference>